<evidence type="ECO:0008006" key="4">
    <source>
        <dbReference type="Google" id="ProtNLM"/>
    </source>
</evidence>
<reference evidence="3" key="1">
    <citation type="submission" date="2014-07" db="EMBL/GenBank/DDBJ databases">
        <authorList>
            <person name="Urmite Genomes Urmite Genomes"/>
        </authorList>
    </citation>
    <scope>NUCLEOTIDE SEQUENCE</scope>
    <source>
        <strain evidence="3">13S34_air</strain>
    </source>
</reference>
<feature type="coiled-coil region" evidence="1">
    <location>
        <begin position="509"/>
        <end position="549"/>
    </location>
</feature>
<dbReference type="EMBL" id="LN483074">
    <property type="protein sequence ID" value="CEA01963.1"/>
    <property type="molecule type" value="Genomic_DNA"/>
</dbReference>
<feature type="chain" id="PRO_5001741786" description="Septation ring formation regulator EzrA" evidence="2">
    <location>
        <begin position="27"/>
        <end position="1311"/>
    </location>
</feature>
<name>A0A078M317_9BACL</name>
<feature type="signal peptide" evidence="2">
    <location>
        <begin position="1"/>
        <end position="26"/>
    </location>
</feature>
<keyword evidence="2" id="KW-0732">Signal</keyword>
<proteinExistence type="predicted"/>
<organism evidence="3">
    <name type="scientific">Metalysinibacillus saudimassiliensis</name>
    <dbReference type="NCBI Taxonomy" id="1461583"/>
    <lineage>
        <taxon>Bacteria</taxon>
        <taxon>Bacillati</taxon>
        <taxon>Bacillota</taxon>
        <taxon>Bacilli</taxon>
        <taxon>Bacillales</taxon>
        <taxon>Caryophanaceae</taxon>
        <taxon>Metalysinibacillus</taxon>
    </lineage>
</organism>
<gene>
    <name evidence="3" type="ORF">BN1050_01086</name>
</gene>
<keyword evidence="1" id="KW-0175">Coiled coil</keyword>
<evidence type="ECO:0000256" key="1">
    <source>
        <dbReference type="SAM" id="Coils"/>
    </source>
</evidence>
<dbReference type="PATRIC" id="fig|1461583.4.peg.1047"/>
<dbReference type="HOGENOM" id="CLU_260670_0_0_9"/>
<evidence type="ECO:0000313" key="3">
    <source>
        <dbReference type="EMBL" id="CEA01963.1"/>
    </source>
</evidence>
<accession>A0A078M317</accession>
<feature type="coiled-coil region" evidence="1">
    <location>
        <begin position="403"/>
        <end position="447"/>
    </location>
</feature>
<protein>
    <recommendedName>
        <fullName evidence="4">Septation ring formation regulator EzrA</fullName>
    </recommendedName>
</protein>
<sequence>MTKKIQISVVAGALLIPTILTPIAEAAPTMPTSTSLPTAATMSTDPAELKQQLITLVHGLTELATREQITLAQSYITTNQRNQLDFTTEELELLTEKVKYINAYFTYRADIQALGTKLAPLLFTHTNLVDAYEASGVKAAYNDIDTKMTATNKAYKDFLVVDKVTPALIDQFVGQALQYGNSEVNQKKFFVDQGLNVDHLLRVEQVVGEIKPTIDKLKTFHGTQDSKAADELAREIRTDYNKTSVEGQNAIASFTMPGESKPVFTLLTQTEQVASEVEAVRVMLEELKTKHYKTSADYLRAVKATEAAYYRLTPVGQGLIKAELDAFVNEATFIEEVAKLRPSNKPEYRTQVDDLAKLGASITARNKIEVDRALEIIEAQQQLLEDVLVVEKAIAAITSIDAVQAARADFEKLDKEAQRLVANAKDLSTWERQIKALEKLDDQLEALHPADKSFATKTLSAKKTLDKYTEAERGLLTYAKRLETFVPLAELEQAIKKLKPTHYDYANELKKLRQMHSELKNDIAEGNLKEATAKRITQLDNQISVMEDEKKVAADVIKLIDALDTLVKGDKTTYIKTMIEARAKYNDLPASARKVVANSKDLATHEKDYKAVLRVIDMIDTIDEGAKNFTSKVKSAKSAYDKLPTVQQAYVTNYAFIEEALIYSDIIEALNKLRPTTKTFREDTKTLRTTYDALQSSHQAKVFNYGKLLEAEGFIKAADDMDTRIMALETTPPEKMVEEVAKLGTAYKAMDSNIKRLVQNGKILTDFERENKTVIKVVQLIQNLDPGYRDYAKRVTAARKAYDNLTPLSKARVTNYKDLVSVEPVAYLIGDIAALKPTNKTFAKDVERLRKVYEALTKLEQGLITNLDLLVEAEQQLGQAAEVITLIDEAIADTKHEDYMKRLTAARIAFDRLSSQQKRLVSNQKELTMHERAVKPVLNTMVLIERIDPEMDSFIKDTAAARNAYGKLDRTQRALVSNYDWLQYHEPVAKVTELISKIKPASKTYHDDTEKSRALYNALDDERKALVPNLDILLEAEKNIASASDIDELIASLPNSPAEDYLKNVQTARNVYNGLSAERKRAVKNYSLLQAQEKIAKPVQDVVNKIDAIFTARDMAKQYQIVMNAYDKLDATQRKYVYNAKVFLTLTDVIKVHDKIEALKPSDPNYFGLVQLVRKEYNQLSSADKQRVSNYNKLLEAEAQRALLDKVMETIARISPTSSDYFTMVEDAQAAYVSLPTALRKHIINYDKLDKANKDVTAARKVIDLITSVNEDSPNFEKQVLAAQKAYDALTSEQRRLIHNAFMLEDYLKQL</sequence>
<evidence type="ECO:0000256" key="2">
    <source>
        <dbReference type="SAM" id="SignalP"/>
    </source>
</evidence>